<comment type="subcellular location">
    <subcellularLocation>
        <location evidence="1">Cell membrane</location>
        <topology evidence="1">Multi-pass membrane protein</topology>
    </subcellularLocation>
</comment>
<dbReference type="InterPro" id="IPR027417">
    <property type="entry name" value="P-loop_NTPase"/>
</dbReference>
<name>A0A7G9GNC3_9FIRM</name>
<reference evidence="8 9" key="1">
    <citation type="submission" date="2020-08" db="EMBL/GenBank/DDBJ databases">
        <authorList>
            <person name="Liu C."/>
            <person name="Sun Q."/>
        </authorList>
    </citation>
    <scope>NUCLEOTIDE SEQUENCE [LARGE SCALE GENOMIC DNA]</scope>
    <source>
        <strain evidence="8 9">NSJ-61</strain>
    </source>
</reference>
<evidence type="ECO:0000313" key="9">
    <source>
        <dbReference type="Proteomes" id="UP000515856"/>
    </source>
</evidence>
<accession>A0A7G9GNC3</accession>
<evidence type="ECO:0000256" key="3">
    <source>
        <dbReference type="ARBA" id="ARBA00022475"/>
    </source>
</evidence>
<dbReference type="SUPFAM" id="SSF52540">
    <property type="entry name" value="P-loop containing nucleoside triphosphate hydrolases"/>
    <property type="match status" value="1"/>
</dbReference>
<dbReference type="RefSeq" id="WP_117455898.1">
    <property type="nucleotide sequence ID" value="NZ_CP060636.1"/>
</dbReference>
<dbReference type="Pfam" id="PF02534">
    <property type="entry name" value="T4SS-DNA_transf"/>
    <property type="match status" value="1"/>
</dbReference>
<protein>
    <submittedName>
        <fullName evidence="8">Type IV secretory system conjugative DNA transfer family protein</fullName>
    </submittedName>
</protein>
<keyword evidence="5 7" id="KW-1133">Transmembrane helix</keyword>
<keyword evidence="3" id="KW-1003">Cell membrane</keyword>
<evidence type="ECO:0000313" key="8">
    <source>
        <dbReference type="EMBL" id="QNM12305.1"/>
    </source>
</evidence>
<dbReference type="Proteomes" id="UP000515856">
    <property type="component" value="Chromosome"/>
</dbReference>
<dbReference type="NCBIfam" id="NF045973">
    <property type="entry name" value="conju_CD1115"/>
    <property type="match status" value="1"/>
</dbReference>
<evidence type="ECO:0000256" key="7">
    <source>
        <dbReference type="SAM" id="Phobius"/>
    </source>
</evidence>
<comment type="similarity">
    <text evidence="2">Belongs to the VirD4/TraG family.</text>
</comment>
<dbReference type="GO" id="GO:0005886">
    <property type="term" value="C:plasma membrane"/>
    <property type="evidence" value="ECO:0007669"/>
    <property type="project" value="UniProtKB-SubCell"/>
</dbReference>
<proteinExistence type="inferred from homology"/>
<dbReference type="KEGG" id="ehn:H9Q80_19030"/>
<evidence type="ECO:0000256" key="4">
    <source>
        <dbReference type="ARBA" id="ARBA00022692"/>
    </source>
</evidence>
<dbReference type="CDD" id="cd01127">
    <property type="entry name" value="TrwB_TraG_TraD_VirD4"/>
    <property type="match status" value="1"/>
</dbReference>
<gene>
    <name evidence="8" type="ORF">H9Q80_19030</name>
</gene>
<evidence type="ECO:0000256" key="2">
    <source>
        <dbReference type="ARBA" id="ARBA00008806"/>
    </source>
</evidence>
<keyword evidence="6 7" id="KW-0472">Membrane</keyword>
<organism evidence="8 9">
    <name type="scientific">[Eubacterium] hominis</name>
    <dbReference type="NCBI Taxonomy" id="2764325"/>
    <lineage>
        <taxon>Bacteria</taxon>
        <taxon>Bacillati</taxon>
        <taxon>Bacillota</taxon>
        <taxon>Erysipelotrichia</taxon>
        <taxon>Erysipelotrichales</taxon>
        <taxon>Erysipelotrichaceae</taxon>
        <taxon>Amedibacillus</taxon>
    </lineage>
</organism>
<dbReference type="PANTHER" id="PTHR37937">
    <property type="entry name" value="CONJUGATIVE TRANSFER: DNA TRANSPORT"/>
    <property type="match status" value="1"/>
</dbReference>
<dbReference type="InterPro" id="IPR051539">
    <property type="entry name" value="T4SS-coupling_protein"/>
</dbReference>
<sequence length="581" mass="65146">MEPKLTFILLGCLFFCIIGIAVYFGNNYNLNHIKSKTVGDGQHGTARFATTKEIQCAYKCINYTPNKWREGKDLPKYQGMIVGTRDFRHGVHAYVDVDDVHLMMIGAAGVGKTAYFLYPNLEYACASGVSFITTDTKGDLYRNYGAIARDYYGYHIAVIDLRNPMSSDGNNMLHLVNKYMDLYKQDKTNIAIKAKTEKYAKIIAKTIIFSDGDTSSYGQNSFFYDSAEGLLTSVILIVAELCPHNQRHIVSVFKMVQDLLQPSPVKGKTRFQLLLDLLPEDHKAKWFAGSALNTGEQAMQSVLSTVLSRLNAFIDSEIEQILCFETAIDIEKFCSEKSAIFLVMPEEDNTKHFLISLFIQEYYREILAFADEQGGRLPNKVIMFLDEIGTIPKIQSAEMMFSASRSRGVSIVAIIQSLAQLEKNYGKEGAAIITDNCQDTLFGGFAPNSETAKIMSENLGYKTVLSGSVSKGKNDPSQSLQMIQRNLLTTDELKALPKGTFVLMKTGTHPILTKLKLFSKWGIQLNKVYKNDERSLRTVEYANVMQLEDIIRRTYGKPSSMDEANIEKIKEKIMKGSVKVG</sequence>
<keyword evidence="4 7" id="KW-0812">Transmembrane</keyword>
<evidence type="ECO:0000256" key="6">
    <source>
        <dbReference type="ARBA" id="ARBA00023136"/>
    </source>
</evidence>
<keyword evidence="9" id="KW-1185">Reference proteome</keyword>
<evidence type="ECO:0000256" key="5">
    <source>
        <dbReference type="ARBA" id="ARBA00022989"/>
    </source>
</evidence>
<dbReference type="AlphaFoldDB" id="A0A7G9GNC3"/>
<dbReference type="PANTHER" id="PTHR37937:SF1">
    <property type="entry name" value="CONJUGATIVE TRANSFER: DNA TRANSPORT"/>
    <property type="match status" value="1"/>
</dbReference>
<feature type="transmembrane region" description="Helical" evidence="7">
    <location>
        <begin position="7"/>
        <end position="25"/>
    </location>
</feature>
<dbReference type="EMBL" id="CP060636">
    <property type="protein sequence ID" value="QNM12305.1"/>
    <property type="molecule type" value="Genomic_DNA"/>
</dbReference>
<dbReference type="InterPro" id="IPR003688">
    <property type="entry name" value="TraG/VirD4"/>
</dbReference>
<evidence type="ECO:0000256" key="1">
    <source>
        <dbReference type="ARBA" id="ARBA00004651"/>
    </source>
</evidence>
<dbReference type="Gene3D" id="3.40.50.300">
    <property type="entry name" value="P-loop containing nucleotide triphosphate hydrolases"/>
    <property type="match status" value="1"/>
</dbReference>